<keyword evidence="2" id="KW-0805">Transcription regulation</keyword>
<dbReference type="AlphaFoldDB" id="A0A380GK45"/>
<evidence type="ECO:0000313" key="5">
    <source>
        <dbReference type="EMBL" id="SUM53947.1"/>
    </source>
</evidence>
<sequence>MELRTLMYFTVIAKEGSMTHASNALHITQPTLSRQMKALEEELGVKLFTRSNYNIQLTEAGTLLKKRADEILSMSQKVQDEFKVLDSKVKGDVFIGCGETKGMSFISKIIKDIQLDYPDIHFHIYSGNFDDVTEKLDKGLLDFGILIQPANLNKYKAVHLPSSDIWGLIAKRSSELAQKSYVTREDLVNLPLICSRQAIDETHASNEFTGWFGHLFSDLNIVATFNLAYNAGLLVKENVGYAVTIDSIIDVSKENGLCFIPLSPKLEAKHNIIWRKNHTFSKASELFLEKLLEKTNA</sequence>
<comment type="similarity">
    <text evidence="1">Belongs to the LysR transcriptional regulatory family.</text>
</comment>
<dbReference type="CDD" id="cd05466">
    <property type="entry name" value="PBP2_LTTR_substrate"/>
    <property type="match status" value="1"/>
</dbReference>
<dbReference type="GO" id="GO:0003677">
    <property type="term" value="F:DNA binding"/>
    <property type="evidence" value="ECO:0007669"/>
    <property type="project" value="UniProtKB-KW"/>
</dbReference>
<dbReference type="Pfam" id="PF00126">
    <property type="entry name" value="HTH_1"/>
    <property type="match status" value="1"/>
</dbReference>
<dbReference type="PANTHER" id="PTHR30419:SF8">
    <property type="entry name" value="NITROGEN ASSIMILATION TRANSCRIPTIONAL ACTIVATOR-RELATED"/>
    <property type="match status" value="1"/>
</dbReference>
<dbReference type="InterPro" id="IPR036390">
    <property type="entry name" value="WH_DNA-bd_sf"/>
</dbReference>
<evidence type="ECO:0000256" key="2">
    <source>
        <dbReference type="ARBA" id="ARBA00023015"/>
    </source>
</evidence>
<evidence type="ECO:0000313" key="6">
    <source>
        <dbReference type="Proteomes" id="UP000254412"/>
    </source>
</evidence>
<dbReference type="PRINTS" id="PR00039">
    <property type="entry name" value="HTHLYSR"/>
</dbReference>
<dbReference type="Pfam" id="PF03466">
    <property type="entry name" value="LysR_substrate"/>
    <property type="match status" value="1"/>
</dbReference>
<proteinExistence type="inferred from homology"/>
<reference evidence="5 6" key="1">
    <citation type="submission" date="2018-06" db="EMBL/GenBank/DDBJ databases">
        <authorList>
            <consortium name="Pathogen Informatics"/>
            <person name="Doyle S."/>
        </authorList>
    </citation>
    <scope>NUCLEOTIDE SEQUENCE [LARGE SCALE GENOMIC DNA]</scope>
    <source>
        <strain evidence="5 6">NCTC13834</strain>
    </source>
</reference>
<dbReference type="InterPro" id="IPR000847">
    <property type="entry name" value="LysR_HTH_N"/>
</dbReference>
<dbReference type="GO" id="GO:0003700">
    <property type="term" value="F:DNA-binding transcription factor activity"/>
    <property type="evidence" value="ECO:0007669"/>
    <property type="project" value="InterPro"/>
</dbReference>
<dbReference type="Proteomes" id="UP000254412">
    <property type="component" value="Unassembled WGS sequence"/>
</dbReference>
<dbReference type="RefSeq" id="WP_103373387.1">
    <property type="nucleotide sequence ID" value="NZ_BMCF01000020.1"/>
</dbReference>
<keyword evidence="4" id="KW-0804">Transcription</keyword>
<dbReference type="SUPFAM" id="SSF46785">
    <property type="entry name" value="Winged helix' DNA-binding domain"/>
    <property type="match status" value="1"/>
</dbReference>
<name>A0A380GK45_9STAP</name>
<protein>
    <submittedName>
        <fullName evidence="5">Transcriptional regulator</fullName>
    </submittedName>
</protein>
<dbReference type="PANTHER" id="PTHR30419">
    <property type="entry name" value="HTH-TYPE TRANSCRIPTIONAL REGULATOR YBHD"/>
    <property type="match status" value="1"/>
</dbReference>
<dbReference type="InterPro" id="IPR036388">
    <property type="entry name" value="WH-like_DNA-bd_sf"/>
</dbReference>
<dbReference type="InterPro" id="IPR050950">
    <property type="entry name" value="HTH-type_LysR_regulators"/>
</dbReference>
<dbReference type="PROSITE" id="PS50931">
    <property type="entry name" value="HTH_LYSR"/>
    <property type="match status" value="1"/>
</dbReference>
<accession>A0A380GK45</accession>
<dbReference type="EMBL" id="UHDS01000001">
    <property type="protein sequence ID" value="SUM53947.1"/>
    <property type="molecule type" value="Genomic_DNA"/>
</dbReference>
<dbReference type="Gene3D" id="1.10.10.10">
    <property type="entry name" value="Winged helix-like DNA-binding domain superfamily/Winged helix DNA-binding domain"/>
    <property type="match status" value="1"/>
</dbReference>
<dbReference type="InterPro" id="IPR005119">
    <property type="entry name" value="LysR_subst-bd"/>
</dbReference>
<evidence type="ECO:0000256" key="1">
    <source>
        <dbReference type="ARBA" id="ARBA00009437"/>
    </source>
</evidence>
<keyword evidence="3" id="KW-0238">DNA-binding</keyword>
<dbReference type="GO" id="GO:0005829">
    <property type="term" value="C:cytosol"/>
    <property type="evidence" value="ECO:0007669"/>
    <property type="project" value="TreeGrafter"/>
</dbReference>
<gene>
    <name evidence="5" type="primary">cynR_2</name>
    <name evidence="5" type="ORF">NCTC13834_00230</name>
</gene>
<organism evidence="5 6">
    <name type="scientific">Staphylococcus nepalensis</name>
    <dbReference type="NCBI Taxonomy" id="214473"/>
    <lineage>
        <taxon>Bacteria</taxon>
        <taxon>Bacillati</taxon>
        <taxon>Bacillota</taxon>
        <taxon>Bacilli</taxon>
        <taxon>Bacillales</taxon>
        <taxon>Staphylococcaceae</taxon>
        <taxon>Staphylococcus</taxon>
    </lineage>
</organism>
<dbReference type="Gene3D" id="3.40.190.290">
    <property type="match status" value="1"/>
</dbReference>
<dbReference type="FunFam" id="1.10.10.10:FF:000001">
    <property type="entry name" value="LysR family transcriptional regulator"/>
    <property type="match status" value="1"/>
</dbReference>
<dbReference type="SUPFAM" id="SSF53850">
    <property type="entry name" value="Periplasmic binding protein-like II"/>
    <property type="match status" value="1"/>
</dbReference>
<evidence type="ECO:0000256" key="3">
    <source>
        <dbReference type="ARBA" id="ARBA00023125"/>
    </source>
</evidence>
<evidence type="ECO:0000256" key="4">
    <source>
        <dbReference type="ARBA" id="ARBA00023163"/>
    </source>
</evidence>